<dbReference type="GO" id="GO:0016874">
    <property type="term" value="F:ligase activity"/>
    <property type="evidence" value="ECO:0007669"/>
    <property type="project" value="UniProtKB-KW"/>
</dbReference>
<evidence type="ECO:0000256" key="1">
    <source>
        <dbReference type="ARBA" id="ARBA00004930"/>
    </source>
</evidence>
<dbReference type="GO" id="GO:0009698">
    <property type="term" value="P:phenylpropanoid metabolic process"/>
    <property type="evidence" value="ECO:0007669"/>
    <property type="project" value="UniProtKB-KW"/>
</dbReference>
<gene>
    <name evidence="7" type="ORF">AAHA92_07508</name>
</gene>
<sequence length="544" mass="58419">MTAASNSTIDPNSGFSPRTKIFHSLRPSISIPPSPLPRYIFSLLSSSPSAALIDAATSRRIPLSQLPLLVQSLASNLRRKFNIRKNDVAFILSSNSIHIPLLHLSLLSLGAIVSPSNPLSSDSDISHQIRLTSPVIAFATSSSAARVPPLREGTVLLDSPEFEALLLPSTAKFDPPEVFPDDTAAILYSSGTTGRVKGVELTHRNLVAVIAGARAIRAARPSPPVTLCVVPFFHVYGFSMCLREVALGGSLVVASAETRRGRRMDLELVFGAVKEFSVTHLAVAPPVVVAMVKSAVAEKYDLRSLEVVLCGGAPVANTVIERFRAKFSSVALMQAYGLTETSAGVARPLGSIESEVKGSNGRLVSNCQARIVDPLTGDSLPPLRPGELWIRGPVVMKGYAGDKEATAAMIDAEGWLRTGDICFFDENGLLFYVERLKDLIKYNGYQVAPAELEDLLLSHPAIVDAAVIPYPDDDAGQIPAAFVVKEPGSAINESEIMDFVAQKVAPYKKVRHVFFTDTIPKNAAGKILRKELVKLVLTHTASKL</sequence>
<dbReference type="EMBL" id="JBEAFC010000003">
    <property type="protein sequence ID" value="KAL1565269.1"/>
    <property type="molecule type" value="Genomic_DNA"/>
</dbReference>
<evidence type="ECO:0000259" key="6">
    <source>
        <dbReference type="Pfam" id="PF13193"/>
    </source>
</evidence>
<dbReference type="SUPFAM" id="SSF56801">
    <property type="entry name" value="Acetyl-CoA synthetase-like"/>
    <property type="match status" value="1"/>
</dbReference>
<evidence type="ECO:0000256" key="4">
    <source>
        <dbReference type="ARBA" id="ARBA00023051"/>
    </source>
</evidence>
<evidence type="ECO:0000313" key="7">
    <source>
        <dbReference type="EMBL" id="KAL1565269.1"/>
    </source>
</evidence>
<dbReference type="InterPro" id="IPR045851">
    <property type="entry name" value="AMP-bd_C_sf"/>
</dbReference>
<comment type="similarity">
    <text evidence="2">Belongs to the ATP-dependent AMP-binding enzyme family.</text>
</comment>
<proteinExistence type="inferred from homology"/>
<comment type="pathway">
    <text evidence="1">Phytoalexin biosynthesis; 3,4',5-trihydroxystilbene biosynthesis; 3,4',5-trihydroxystilbene from trans-4-coumarate: step 1/2.</text>
</comment>
<feature type="domain" description="AMP-dependent synthetase/ligase" evidence="5">
    <location>
        <begin position="51"/>
        <end position="399"/>
    </location>
</feature>
<reference evidence="7 8" key="1">
    <citation type="submission" date="2024-06" db="EMBL/GenBank/DDBJ databases">
        <title>A chromosome level genome sequence of Diviner's sage (Salvia divinorum).</title>
        <authorList>
            <person name="Ford S.A."/>
            <person name="Ro D.-K."/>
            <person name="Ness R.W."/>
            <person name="Phillips M.A."/>
        </authorList>
    </citation>
    <scope>NUCLEOTIDE SEQUENCE [LARGE SCALE GENOMIC DNA]</scope>
    <source>
        <strain evidence="7">SAF-2024a</strain>
        <tissue evidence="7">Leaf</tissue>
    </source>
</reference>
<keyword evidence="3" id="KW-0436">Ligase</keyword>
<dbReference type="PANTHER" id="PTHR24096">
    <property type="entry name" value="LONG-CHAIN-FATTY-ACID--COA LIGASE"/>
    <property type="match status" value="1"/>
</dbReference>
<comment type="caution">
    <text evidence="7">The sequence shown here is derived from an EMBL/GenBank/DDBJ whole genome shotgun (WGS) entry which is preliminary data.</text>
</comment>
<dbReference type="InterPro" id="IPR020845">
    <property type="entry name" value="AMP-binding_CS"/>
</dbReference>
<dbReference type="PROSITE" id="PS00455">
    <property type="entry name" value="AMP_BINDING"/>
    <property type="match status" value="1"/>
</dbReference>
<dbReference type="AlphaFoldDB" id="A0ABD1IC35"/>
<feature type="domain" description="AMP-binding enzyme C-terminal" evidence="6">
    <location>
        <begin position="451"/>
        <end position="526"/>
    </location>
</feature>
<dbReference type="PANTHER" id="PTHR24096:SF362">
    <property type="entry name" value="4-COUMARATE--COA LIGASE-LIKE 9"/>
    <property type="match status" value="1"/>
</dbReference>
<dbReference type="InterPro" id="IPR000873">
    <property type="entry name" value="AMP-dep_synth/lig_dom"/>
</dbReference>
<dbReference type="InterPro" id="IPR025110">
    <property type="entry name" value="AMP-bd_C"/>
</dbReference>
<evidence type="ECO:0000256" key="3">
    <source>
        <dbReference type="ARBA" id="ARBA00022598"/>
    </source>
</evidence>
<evidence type="ECO:0000313" key="8">
    <source>
        <dbReference type="Proteomes" id="UP001567538"/>
    </source>
</evidence>
<dbReference type="FunFam" id="3.30.300.30:FF:000007">
    <property type="entry name" value="4-coumarate--CoA ligase 2"/>
    <property type="match status" value="1"/>
</dbReference>
<dbReference type="Pfam" id="PF13193">
    <property type="entry name" value="AMP-binding_C"/>
    <property type="match status" value="1"/>
</dbReference>
<organism evidence="7 8">
    <name type="scientific">Salvia divinorum</name>
    <name type="common">Maria pastora</name>
    <name type="synonym">Diviner's sage</name>
    <dbReference type="NCBI Taxonomy" id="28513"/>
    <lineage>
        <taxon>Eukaryota</taxon>
        <taxon>Viridiplantae</taxon>
        <taxon>Streptophyta</taxon>
        <taxon>Embryophyta</taxon>
        <taxon>Tracheophyta</taxon>
        <taxon>Spermatophyta</taxon>
        <taxon>Magnoliopsida</taxon>
        <taxon>eudicotyledons</taxon>
        <taxon>Gunneridae</taxon>
        <taxon>Pentapetalae</taxon>
        <taxon>asterids</taxon>
        <taxon>lamiids</taxon>
        <taxon>Lamiales</taxon>
        <taxon>Lamiaceae</taxon>
        <taxon>Nepetoideae</taxon>
        <taxon>Mentheae</taxon>
        <taxon>Salviinae</taxon>
        <taxon>Salvia</taxon>
        <taxon>Salvia subgen. Calosphace</taxon>
    </lineage>
</organism>
<dbReference type="Pfam" id="PF00501">
    <property type="entry name" value="AMP-binding"/>
    <property type="match status" value="1"/>
</dbReference>
<evidence type="ECO:0000259" key="5">
    <source>
        <dbReference type="Pfam" id="PF00501"/>
    </source>
</evidence>
<accession>A0ABD1IC35</accession>
<dbReference type="Gene3D" id="3.40.50.12780">
    <property type="entry name" value="N-terminal domain of ligase-like"/>
    <property type="match status" value="1"/>
</dbReference>
<dbReference type="InterPro" id="IPR042099">
    <property type="entry name" value="ANL_N_sf"/>
</dbReference>
<dbReference type="Proteomes" id="UP001567538">
    <property type="component" value="Unassembled WGS sequence"/>
</dbReference>
<keyword evidence="8" id="KW-1185">Reference proteome</keyword>
<name>A0ABD1IC35_SALDI</name>
<protein>
    <submittedName>
        <fullName evidence="7">4-coumarate--CoA ligase-like 9</fullName>
    </submittedName>
</protein>
<keyword evidence="4" id="KW-0587">Phenylpropanoid metabolism</keyword>
<dbReference type="Gene3D" id="3.30.300.30">
    <property type="match status" value="1"/>
</dbReference>
<evidence type="ECO:0000256" key="2">
    <source>
        <dbReference type="ARBA" id="ARBA00006432"/>
    </source>
</evidence>